<protein>
    <submittedName>
        <fullName evidence="1">DUF6585 family protein</fullName>
    </submittedName>
</protein>
<dbReference type="Pfam" id="PF20226">
    <property type="entry name" value="DUF6585"/>
    <property type="match status" value="1"/>
</dbReference>
<reference evidence="2" key="1">
    <citation type="journal article" date="2019" name="Int. J. Syst. Evol. Microbiol.">
        <title>The Global Catalogue of Microorganisms (GCM) 10K type strain sequencing project: providing services to taxonomists for standard genome sequencing and annotation.</title>
        <authorList>
            <consortium name="The Broad Institute Genomics Platform"/>
            <consortium name="The Broad Institute Genome Sequencing Center for Infectious Disease"/>
            <person name="Wu L."/>
            <person name="Ma J."/>
        </authorList>
    </citation>
    <scope>NUCLEOTIDE SEQUENCE [LARGE SCALE GENOMIC DNA]</scope>
    <source>
        <strain evidence="2">JCM 31696</strain>
    </source>
</reference>
<evidence type="ECO:0000313" key="2">
    <source>
        <dbReference type="Proteomes" id="UP001597083"/>
    </source>
</evidence>
<sequence>MGETESPGRVADAEFGALTDTFPAKFREKSKKKALVYERGLVLIARSGKTRRFPFGDVRVQQEIVEKRLYGFRASTAYRFVLTGPDGHKKVLTNFGYRRIDELGRTIQGHVVRAQLPGVLAGLQRGEQIEFGKLCLSKDGIGTRRRLLAWDEIGAVKFEEGYVVVAPREGRLNIAAAVKAVPNVFVLLAVVEQVMDARGR</sequence>
<evidence type="ECO:0000313" key="1">
    <source>
        <dbReference type="EMBL" id="MFD0855414.1"/>
    </source>
</evidence>
<dbReference type="InterPro" id="IPR046492">
    <property type="entry name" value="DUF6585"/>
</dbReference>
<gene>
    <name evidence="1" type="ORF">ACFQ07_24445</name>
</gene>
<comment type="caution">
    <text evidence="1">The sequence shown here is derived from an EMBL/GenBank/DDBJ whole genome shotgun (WGS) entry which is preliminary data.</text>
</comment>
<dbReference type="Proteomes" id="UP001597083">
    <property type="component" value="Unassembled WGS sequence"/>
</dbReference>
<accession>A0ABW3CN61</accession>
<keyword evidence="2" id="KW-1185">Reference proteome</keyword>
<proteinExistence type="predicted"/>
<name>A0ABW3CN61_9ACTN</name>
<dbReference type="EMBL" id="JBHTIR010003565">
    <property type="protein sequence ID" value="MFD0855414.1"/>
    <property type="molecule type" value="Genomic_DNA"/>
</dbReference>
<organism evidence="1 2">
    <name type="scientific">Actinomadura adrarensis</name>
    <dbReference type="NCBI Taxonomy" id="1819600"/>
    <lineage>
        <taxon>Bacteria</taxon>
        <taxon>Bacillati</taxon>
        <taxon>Actinomycetota</taxon>
        <taxon>Actinomycetes</taxon>
        <taxon>Streptosporangiales</taxon>
        <taxon>Thermomonosporaceae</taxon>
        <taxon>Actinomadura</taxon>
    </lineage>
</organism>